<proteinExistence type="predicted"/>
<gene>
    <name evidence="1" type="ORF">JRA39_002509</name>
    <name evidence="2" type="ORF">KDV35_12720</name>
</gene>
<name>A0AAI9MWS1_PROST</name>
<sequence>MFYGYVTNIIGYTSNQTDNRSVLLTCTVTGPRNPEILTFLFEGVDAYAVSLFIATEHKSGSDMMLTIIDADEQATRPQNSRKVNDFYISPTGYSASKLEVTKKIEQPTQGYITEVDYIAKNLGRDDYFIFFNDESLILSMDNPSVMDVFFTYMVNYYDNNNIYNLKFEAQLNNEDNLHYITKLTMGKN</sequence>
<organism evidence="1">
    <name type="scientific">Providencia stuartii</name>
    <dbReference type="NCBI Taxonomy" id="588"/>
    <lineage>
        <taxon>Bacteria</taxon>
        <taxon>Pseudomonadati</taxon>
        <taxon>Pseudomonadota</taxon>
        <taxon>Gammaproteobacteria</taxon>
        <taxon>Enterobacterales</taxon>
        <taxon>Morganellaceae</taxon>
        <taxon>Providencia</taxon>
    </lineage>
</organism>
<dbReference type="EMBL" id="JAGSRH010000017">
    <property type="protein sequence ID" value="MER5077716.1"/>
    <property type="molecule type" value="Genomic_DNA"/>
</dbReference>
<reference evidence="1" key="2">
    <citation type="submission" date="2024-02" db="EMBL/GenBank/DDBJ databases">
        <authorList>
            <consortium name="Clinical and Environmental Microbiology Branch: Whole genome sequencing antimicrobial resistance pathogens in the healthcare setting"/>
        </authorList>
    </citation>
    <scope>NUCLEOTIDE SEQUENCE</scope>
    <source>
        <strain evidence="1">2020GO-00142</strain>
    </source>
</reference>
<evidence type="ECO:0000313" key="3">
    <source>
        <dbReference type="Proteomes" id="UP001495779"/>
    </source>
</evidence>
<evidence type="ECO:0000313" key="1">
    <source>
        <dbReference type="EMBL" id="EMP9433440.1"/>
    </source>
</evidence>
<protein>
    <submittedName>
        <fullName evidence="1">Uncharacterized protein</fullName>
    </submittedName>
</protein>
<dbReference type="Proteomes" id="UP001495779">
    <property type="component" value="Unassembled WGS sequence"/>
</dbReference>
<dbReference type="EMBL" id="AAZDVE040000018">
    <property type="protein sequence ID" value="EMP9433440.1"/>
    <property type="molecule type" value="Genomic_DNA"/>
</dbReference>
<comment type="caution">
    <text evidence="1">The sequence shown here is derived from an EMBL/GenBank/DDBJ whole genome shotgun (WGS) entry which is preliminary data.</text>
</comment>
<dbReference type="AlphaFoldDB" id="A0AAI9MWS1"/>
<evidence type="ECO:0000313" key="2">
    <source>
        <dbReference type="EMBL" id="MER5077716.1"/>
    </source>
</evidence>
<dbReference type="RefSeq" id="WP_249999612.1">
    <property type="nucleotide sequence ID" value="NZ_CP095443.1"/>
</dbReference>
<reference evidence="2 3" key="1">
    <citation type="submission" date="2021-04" db="EMBL/GenBank/DDBJ databases">
        <title>Determining the burden of carbapenem-resistant Enterobacterales from a tertiary public heath setting in Bangladesh: a clinical, epidemiological, and molecular study.</title>
        <authorList>
            <person name="Farzana R."/>
            <person name="Walsh T.R."/>
        </authorList>
    </citation>
    <scope>NUCLEOTIDE SEQUENCE [LARGE SCALE GENOMIC DNA]</scope>
    <source>
        <strain evidence="2">Dmpro_s316</strain>
        <strain evidence="3">dmpro_s316</strain>
    </source>
</reference>
<accession>A0AAI9MWS1</accession>